<evidence type="ECO:0000256" key="1">
    <source>
        <dbReference type="ARBA" id="ARBA00023015"/>
    </source>
</evidence>
<evidence type="ECO:0000313" key="5">
    <source>
        <dbReference type="EMBL" id="MEW9922032.1"/>
    </source>
</evidence>
<keyword evidence="6" id="KW-1185">Reference proteome</keyword>
<keyword evidence="2" id="KW-0238">DNA-binding</keyword>
<keyword evidence="1" id="KW-0805">Transcription regulation</keyword>
<dbReference type="RefSeq" id="WP_367879728.1">
    <property type="nucleotide sequence ID" value="NZ_JBFNXX010000028.1"/>
</dbReference>
<protein>
    <submittedName>
        <fullName evidence="5">Helix-turn-helix transcriptional regulator</fullName>
    </submittedName>
</protein>
<dbReference type="EMBL" id="JBFNXX010000028">
    <property type="protein sequence ID" value="MEW9922032.1"/>
    <property type="molecule type" value="Genomic_DNA"/>
</dbReference>
<comment type="caution">
    <text evidence="5">The sequence shown here is derived from an EMBL/GenBank/DDBJ whole genome shotgun (WGS) entry which is preliminary data.</text>
</comment>
<sequence>MVVELVQAVCLTPAIQLLEDRGANVDKHLNASGLSVFSPHDPMAWLPKQLVFDFIARLDRYEFSDNPVEDLEPVYRLKNTHHYGQYLLSSGSLAEAARRATNHRARVLTYHSVRVRMGQFRAGINSYYAHRKTRVEQIIEGCSLLLMLDGLSQFGGKYCNFSSLDITLDRMPETSLPIDLSDTRVRVSRYAHEVQFPISWILRKPATKFPRSKCSLWAPSQSLSDRLRAMFNSLAPGRRPTIEYVSEIIEMSPRTMQRQLAREHTTFFELVDEWARDQALKQIREPDIRISEISKCLGYSEHAHFTRAFGRWTNMTPRAFRDTLD</sequence>
<organism evidence="5 6">
    <name type="scientific">Sulfitobacter sediminis</name>
    <dbReference type="NCBI Taxonomy" id="3234186"/>
    <lineage>
        <taxon>Bacteria</taxon>
        <taxon>Pseudomonadati</taxon>
        <taxon>Pseudomonadota</taxon>
        <taxon>Alphaproteobacteria</taxon>
        <taxon>Rhodobacterales</taxon>
        <taxon>Roseobacteraceae</taxon>
        <taxon>Sulfitobacter</taxon>
    </lineage>
</organism>
<evidence type="ECO:0000313" key="6">
    <source>
        <dbReference type="Proteomes" id="UP001556098"/>
    </source>
</evidence>
<dbReference type="PANTHER" id="PTHR47894:SF1">
    <property type="entry name" value="HTH-TYPE TRANSCRIPTIONAL REGULATOR VQSM"/>
    <property type="match status" value="1"/>
</dbReference>
<feature type="domain" description="HTH araC/xylS-type" evidence="4">
    <location>
        <begin position="225"/>
        <end position="323"/>
    </location>
</feature>
<name>A0ABV3RSR7_9RHOB</name>
<dbReference type="SMART" id="SM00342">
    <property type="entry name" value="HTH_ARAC"/>
    <property type="match status" value="1"/>
</dbReference>
<dbReference type="InterPro" id="IPR009057">
    <property type="entry name" value="Homeodomain-like_sf"/>
</dbReference>
<dbReference type="Pfam" id="PF12833">
    <property type="entry name" value="HTH_18"/>
    <property type="match status" value="1"/>
</dbReference>
<dbReference type="PANTHER" id="PTHR47894">
    <property type="entry name" value="HTH-TYPE TRANSCRIPTIONAL REGULATOR GADX"/>
    <property type="match status" value="1"/>
</dbReference>
<dbReference type="PROSITE" id="PS01124">
    <property type="entry name" value="HTH_ARAC_FAMILY_2"/>
    <property type="match status" value="1"/>
</dbReference>
<dbReference type="Gene3D" id="1.10.10.60">
    <property type="entry name" value="Homeodomain-like"/>
    <property type="match status" value="1"/>
</dbReference>
<gene>
    <name evidence="5" type="ORF">AB2B41_20700</name>
</gene>
<evidence type="ECO:0000256" key="2">
    <source>
        <dbReference type="ARBA" id="ARBA00023125"/>
    </source>
</evidence>
<evidence type="ECO:0000256" key="3">
    <source>
        <dbReference type="ARBA" id="ARBA00023163"/>
    </source>
</evidence>
<dbReference type="SUPFAM" id="SSF46689">
    <property type="entry name" value="Homeodomain-like"/>
    <property type="match status" value="1"/>
</dbReference>
<proteinExistence type="predicted"/>
<accession>A0ABV3RSR7</accession>
<evidence type="ECO:0000259" key="4">
    <source>
        <dbReference type="PROSITE" id="PS01124"/>
    </source>
</evidence>
<dbReference type="InterPro" id="IPR018060">
    <property type="entry name" value="HTH_AraC"/>
</dbReference>
<reference evidence="5 6" key="1">
    <citation type="submission" date="2024-07" db="EMBL/GenBank/DDBJ databases">
        <title>Marimonas sp.nov., isolated from tidal-flat sediment.</title>
        <authorList>
            <person name="Jayan J.N."/>
            <person name="Lee S.S."/>
        </authorList>
    </citation>
    <scope>NUCLEOTIDE SEQUENCE [LARGE SCALE GENOMIC DNA]</scope>
    <source>
        <strain evidence="5 6">MJW-29</strain>
    </source>
</reference>
<keyword evidence="3" id="KW-0804">Transcription</keyword>
<dbReference type="Proteomes" id="UP001556098">
    <property type="component" value="Unassembled WGS sequence"/>
</dbReference>